<proteinExistence type="predicted"/>
<feature type="compositionally biased region" description="Polar residues" evidence="1">
    <location>
        <begin position="76"/>
        <end position="85"/>
    </location>
</feature>
<name>A0ABD0XU96_9HEMI</name>
<keyword evidence="3" id="KW-1185">Reference proteome</keyword>
<organism evidence="2 3">
    <name type="scientific">Ranatra chinensis</name>
    <dbReference type="NCBI Taxonomy" id="642074"/>
    <lineage>
        <taxon>Eukaryota</taxon>
        <taxon>Metazoa</taxon>
        <taxon>Ecdysozoa</taxon>
        <taxon>Arthropoda</taxon>
        <taxon>Hexapoda</taxon>
        <taxon>Insecta</taxon>
        <taxon>Pterygota</taxon>
        <taxon>Neoptera</taxon>
        <taxon>Paraneoptera</taxon>
        <taxon>Hemiptera</taxon>
        <taxon>Heteroptera</taxon>
        <taxon>Panheteroptera</taxon>
        <taxon>Nepomorpha</taxon>
        <taxon>Nepidae</taxon>
        <taxon>Ranatrinae</taxon>
        <taxon>Ranatra</taxon>
    </lineage>
</organism>
<protein>
    <recommendedName>
        <fullName evidence="4">FAM193 C-terminal domain-containing protein</fullName>
    </recommendedName>
</protein>
<feature type="non-terminal residue" evidence="2">
    <location>
        <position position="1"/>
    </location>
</feature>
<dbReference type="AlphaFoldDB" id="A0ABD0XU96"/>
<gene>
    <name evidence="2" type="ORF">AAG570_007612</name>
</gene>
<dbReference type="Proteomes" id="UP001558652">
    <property type="component" value="Unassembled WGS sequence"/>
</dbReference>
<dbReference type="PANTHER" id="PTHR15109">
    <property type="entry name" value="AGAP004327-PA"/>
    <property type="match status" value="1"/>
</dbReference>
<feature type="region of interest" description="Disordered" evidence="1">
    <location>
        <begin position="1"/>
        <end position="25"/>
    </location>
</feature>
<evidence type="ECO:0000313" key="2">
    <source>
        <dbReference type="EMBL" id="KAL1114788.1"/>
    </source>
</evidence>
<feature type="region of interest" description="Disordered" evidence="1">
    <location>
        <begin position="64"/>
        <end position="89"/>
    </location>
</feature>
<accession>A0ABD0XU96</accession>
<dbReference type="InterPro" id="IPR029717">
    <property type="entry name" value="FAM193"/>
</dbReference>
<dbReference type="EMBL" id="JBFDAA010000021">
    <property type="protein sequence ID" value="KAL1114788.1"/>
    <property type="molecule type" value="Genomic_DNA"/>
</dbReference>
<dbReference type="PANTHER" id="PTHR15109:SF4">
    <property type="entry name" value="FAM193 C-TERMINAL DOMAIN-CONTAINING PROTEIN"/>
    <property type="match status" value="1"/>
</dbReference>
<comment type="caution">
    <text evidence="2">The sequence shown here is derived from an EMBL/GenBank/DDBJ whole genome shotgun (WGS) entry which is preliminary data.</text>
</comment>
<evidence type="ECO:0000256" key="1">
    <source>
        <dbReference type="SAM" id="MobiDB-lite"/>
    </source>
</evidence>
<sequence length="156" mass="17776">IEEEEVNSGSSNNPEDSHSENSQPDPRHCDCCYCEVFGHGIPTAAPMSRNYQEMRERLRLLLNKKKSKCKSSSASPQRPAQTSKYVNPKPEGYQKACNIGDRDLEDLLVYIEGTDVKCRNEKRAAKKARQREKKVCIIIIMINSNGVFRLKYLHST</sequence>
<feature type="compositionally biased region" description="Basic and acidic residues" evidence="1">
    <location>
        <begin position="15"/>
        <end position="25"/>
    </location>
</feature>
<reference evidence="2 3" key="1">
    <citation type="submission" date="2024-07" db="EMBL/GenBank/DDBJ databases">
        <title>Chromosome-level genome assembly of the water stick insect Ranatra chinensis (Heteroptera: Nepidae).</title>
        <authorList>
            <person name="Liu X."/>
        </authorList>
    </citation>
    <scope>NUCLEOTIDE SEQUENCE [LARGE SCALE GENOMIC DNA]</scope>
    <source>
        <strain evidence="2">Cailab_2021Rc</strain>
        <tissue evidence="2">Muscle</tissue>
    </source>
</reference>
<evidence type="ECO:0000313" key="3">
    <source>
        <dbReference type="Proteomes" id="UP001558652"/>
    </source>
</evidence>
<evidence type="ECO:0008006" key="4">
    <source>
        <dbReference type="Google" id="ProtNLM"/>
    </source>
</evidence>